<dbReference type="RefSeq" id="WP_281247369.1">
    <property type="nucleotide sequence ID" value="NZ_FNOK01000005.1"/>
</dbReference>
<name>A0A1H2WM17_9PSEU</name>
<evidence type="ECO:0000313" key="2">
    <source>
        <dbReference type="Proteomes" id="UP000199529"/>
    </source>
</evidence>
<accession>A0A1H2WM17</accession>
<keyword evidence="2" id="KW-1185">Reference proteome</keyword>
<dbReference type="AlphaFoldDB" id="A0A1H2WM17"/>
<sequence length="40" mass="4566">MTAVLLEDCEIPTLLRVKKYVDLRHDYSAGLEQILDAFVS</sequence>
<dbReference type="EMBL" id="FNOK01000005">
    <property type="protein sequence ID" value="SDW81577.1"/>
    <property type="molecule type" value="Genomic_DNA"/>
</dbReference>
<proteinExistence type="predicted"/>
<evidence type="ECO:0000313" key="1">
    <source>
        <dbReference type="EMBL" id="SDW81577.1"/>
    </source>
</evidence>
<reference evidence="2" key="1">
    <citation type="submission" date="2016-10" db="EMBL/GenBank/DDBJ databases">
        <authorList>
            <person name="Varghese N."/>
            <person name="Submissions S."/>
        </authorList>
    </citation>
    <scope>NUCLEOTIDE SEQUENCE [LARGE SCALE GENOMIC DNA]</scope>
    <source>
        <strain evidence="2">CGMCC 4.3530</strain>
    </source>
</reference>
<protein>
    <submittedName>
        <fullName evidence="1">Uncharacterized protein</fullName>
    </submittedName>
</protein>
<gene>
    <name evidence="1" type="ORF">SAMN05216215_1005212</name>
</gene>
<organism evidence="1 2">
    <name type="scientific">Saccharopolyspora shandongensis</name>
    <dbReference type="NCBI Taxonomy" id="418495"/>
    <lineage>
        <taxon>Bacteria</taxon>
        <taxon>Bacillati</taxon>
        <taxon>Actinomycetota</taxon>
        <taxon>Actinomycetes</taxon>
        <taxon>Pseudonocardiales</taxon>
        <taxon>Pseudonocardiaceae</taxon>
        <taxon>Saccharopolyspora</taxon>
    </lineage>
</organism>
<dbReference type="STRING" id="418495.SAMN05216215_1005212"/>
<dbReference type="Proteomes" id="UP000199529">
    <property type="component" value="Unassembled WGS sequence"/>
</dbReference>